<comment type="similarity">
    <text evidence="1">Belongs to the thioredoxin family.</text>
</comment>
<comment type="caution">
    <text evidence="3">The sequence shown here is derived from an EMBL/GenBank/DDBJ whole genome shotgun (WGS) entry which is preliminary data.</text>
</comment>
<dbReference type="AlphaFoldDB" id="A0A401G5K1"/>
<dbReference type="FunCoup" id="A0A401G5K1">
    <property type="interactions" value="300"/>
</dbReference>
<evidence type="ECO:0000256" key="1">
    <source>
        <dbReference type="ARBA" id="ARBA00008987"/>
    </source>
</evidence>
<name>A0A401G5K1_9APHY</name>
<feature type="domain" description="Thioredoxin" evidence="2">
    <location>
        <begin position="16"/>
        <end position="106"/>
    </location>
</feature>
<reference evidence="3 4" key="1">
    <citation type="journal article" date="2018" name="Sci. Rep.">
        <title>Genome sequence of the cauliflower mushroom Sparassis crispa (Hanabiratake) and its association with beneficial usage.</title>
        <authorList>
            <person name="Kiyama R."/>
            <person name="Furutani Y."/>
            <person name="Kawaguchi K."/>
            <person name="Nakanishi T."/>
        </authorList>
    </citation>
    <scope>NUCLEOTIDE SEQUENCE [LARGE SCALE GENOMIC DNA]</scope>
</reference>
<dbReference type="GO" id="GO:0005829">
    <property type="term" value="C:cytosol"/>
    <property type="evidence" value="ECO:0007669"/>
    <property type="project" value="TreeGrafter"/>
</dbReference>
<evidence type="ECO:0000259" key="2">
    <source>
        <dbReference type="Pfam" id="PF06110"/>
    </source>
</evidence>
<gene>
    <name evidence="3" type="ORF">SCP_0103090</name>
</gene>
<dbReference type="OrthoDB" id="78947at2759"/>
<dbReference type="STRING" id="139825.A0A401G5K1"/>
<dbReference type="PANTHER" id="PTHR12452">
    <property type="entry name" value="42-9-9 PROTEIN-RELATED"/>
    <property type="match status" value="1"/>
</dbReference>
<dbReference type="Gene3D" id="3.40.30.10">
    <property type="entry name" value="Glutaredoxin"/>
    <property type="match status" value="1"/>
</dbReference>
<evidence type="ECO:0000313" key="4">
    <source>
        <dbReference type="Proteomes" id="UP000287166"/>
    </source>
</evidence>
<dbReference type="EMBL" id="BFAD01000001">
    <property type="protein sequence ID" value="GBE77434.1"/>
    <property type="molecule type" value="Genomic_DNA"/>
</dbReference>
<dbReference type="RefSeq" id="XP_027608347.1">
    <property type="nucleotide sequence ID" value="XM_027752546.1"/>
</dbReference>
<keyword evidence="4" id="KW-1185">Reference proteome</keyword>
<organism evidence="3 4">
    <name type="scientific">Sparassis crispa</name>
    <dbReference type="NCBI Taxonomy" id="139825"/>
    <lineage>
        <taxon>Eukaryota</taxon>
        <taxon>Fungi</taxon>
        <taxon>Dikarya</taxon>
        <taxon>Basidiomycota</taxon>
        <taxon>Agaricomycotina</taxon>
        <taxon>Agaricomycetes</taxon>
        <taxon>Polyporales</taxon>
        <taxon>Sparassidaceae</taxon>
        <taxon>Sparassis</taxon>
    </lineage>
</organism>
<evidence type="ECO:0000313" key="3">
    <source>
        <dbReference type="EMBL" id="GBE77434.1"/>
    </source>
</evidence>
<accession>A0A401G5K1</accession>
<dbReference type="SUPFAM" id="SSF52833">
    <property type="entry name" value="Thioredoxin-like"/>
    <property type="match status" value="1"/>
</dbReference>
<proteinExistence type="inferred from homology"/>
<dbReference type="InterPro" id="IPR010357">
    <property type="entry name" value="TXNDC17_dom"/>
</dbReference>
<dbReference type="InterPro" id="IPR036249">
    <property type="entry name" value="Thioredoxin-like_sf"/>
</dbReference>
<dbReference type="InterPro" id="IPR045108">
    <property type="entry name" value="TXNDC17-like"/>
</dbReference>
<sequence>MPLHETEDLATLSLLREVQQDFVIFYSSRDEGGELWCPDCRAVDELIQSAFGPDTGHSGLVVFVGQRSEWKSPSNPFRGNPWNVQSVPTIIRIRDGARLVDTDIRHSLAAFLQE</sequence>
<dbReference type="PANTHER" id="PTHR12452:SF0">
    <property type="entry name" value="THIOREDOXIN DOMAIN-CONTAINING PROTEIN 17"/>
    <property type="match status" value="1"/>
</dbReference>
<dbReference type="GO" id="GO:0047134">
    <property type="term" value="F:protein-disulfide reductase [NAD(P)H] activity"/>
    <property type="evidence" value="ECO:0007669"/>
    <property type="project" value="InterPro"/>
</dbReference>
<dbReference type="InParanoid" id="A0A401G5K1"/>
<dbReference type="Pfam" id="PF06110">
    <property type="entry name" value="TXD17-like_Trx"/>
    <property type="match status" value="1"/>
</dbReference>
<dbReference type="Proteomes" id="UP000287166">
    <property type="component" value="Unassembled WGS sequence"/>
</dbReference>
<protein>
    <submittedName>
        <fullName evidence="3">Thioredoxin domain-containing protein</fullName>
    </submittedName>
</protein>
<dbReference type="GeneID" id="38774351"/>